<feature type="compositionally biased region" description="Gly residues" evidence="1">
    <location>
        <begin position="158"/>
        <end position="167"/>
    </location>
</feature>
<protein>
    <submittedName>
        <fullName evidence="2">Uncharacterized protein</fullName>
    </submittedName>
</protein>
<reference evidence="3" key="1">
    <citation type="journal article" date="2011" name="Proc. Natl. Acad. Sci. U.S.A.">
        <title>Obligate biotrophy features unraveled by the genomic analysis of rust fungi.</title>
        <authorList>
            <person name="Duplessis S."/>
            <person name="Cuomo C.A."/>
            <person name="Lin Y.-C."/>
            <person name="Aerts A."/>
            <person name="Tisserant E."/>
            <person name="Veneault-Fourrey C."/>
            <person name="Joly D.L."/>
            <person name="Hacquard S."/>
            <person name="Amselem J."/>
            <person name="Cantarel B.L."/>
            <person name="Chiu R."/>
            <person name="Coutinho P.M."/>
            <person name="Feau N."/>
            <person name="Field M."/>
            <person name="Frey P."/>
            <person name="Gelhaye E."/>
            <person name="Goldberg J."/>
            <person name="Grabherr M.G."/>
            <person name="Kodira C.D."/>
            <person name="Kohler A."/>
            <person name="Kuees U."/>
            <person name="Lindquist E.A."/>
            <person name="Lucas S.M."/>
            <person name="Mago R."/>
            <person name="Mauceli E."/>
            <person name="Morin E."/>
            <person name="Murat C."/>
            <person name="Pangilinan J.L."/>
            <person name="Park R."/>
            <person name="Pearson M."/>
            <person name="Quesneville H."/>
            <person name="Rouhier N."/>
            <person name="Sakthikumar S."/>
            <person name="Salamov A.A."/>
            <person name="Schmutz J."/>
            <person name="Selles B."/>
            <person name="Shapiro H."/>
            <person name="Tanguay P."/>
            <person name="Tuskan G.A."/>
            <person name="Henrissat B."/>
            <person name="Van de Peer Y."/>
            <person name="Rouze P."/>
            <person name="Ellis J.G."/>
            <person name="Dodds P.N."/>
            <person name="Schein J.E."/>
            <person name="Zhong S."/>
            <person name="Hamelin R.C."/>
            <person name="Grigoriev I.V."/>
            <person name="Szabo L.J."/>
            <person name="Martin F."/>
        </authorList>
    </citation>
    <scope>NUCLEOTIDE SEQUENCE [LARGE SCALE GENOMIC DNA]</scope>
    <source>
        <strain evidence="3">98AG31 / pathotype 3-4-7</strain>
    </source>
</reference>
<dbReference type="OrthoDB" id="2506968at2759"/>
<accession>F4SBY0</accession>
<gene>
    <name evidence="2" type="ORF">MELLADRAFT_79796</name>
</gene>
<dbReference type="EMBL" id="GL883196">
    <property type="protein sequence ID" value="EGF97850.1"/>
    <property type="molecule type" value="Genomic_DNA"/>
</dbReference>
<feature type="compositionally biased region" description="Low complexity" evidence="1">
    <location>
        <begin position="27"/>
        <end position="38"/>
    </location>
</feature>
<feature type="compositionally biased region" description="Polar residues" evidence="1">
    <location>
        <begin position="170"/>
        <end position="216"/>
    </location>
</feature>
<dbReference type="InParanoid" id="F4SBY0"/>
<dbReference type="GeneID" id="18933315"/>
<evidence type="ECO:0000313" key="3">
    <source>
        <dbReference type="Proteomes" id="UP000001072"/>
    </source>
</evidence>
<dbReference type="AlphaFoldDB" id="F4SBY0"/>
<proteinExistence type="predicted"/>
<dbReference type="VEuPathDB" id="FungiDB:MELLADRAFT_79796"/>
<evidence type="ECO:0000313" key="2">
    <source>
        <dbReference type="EMBL" id="EGF97850.1"/>
    </source>
</evidence>
<name>F4SBY0_MELLP</name>
<feature type="region of interest" description="Disordered" evidence="1">
    <location>
        <begin position="153"/>
        <end position="230"/>
    </location>
</feature>
<dbReference type="HOGENOM" id="CLU_834545_0_0_1"/>
<dbReference type="KEGG" id="mlr:MELLADRAFT_79796"/>
<keyword evidence="3" id="KW-1185">Reference proteome</keyword>
<dbReference type="Proteomes" id="UP000001072">
    <property type="component" value="Unassembled WGS sequence"/>
</dbReference>
<organism evidence="3">
    <name type="scientific">Melampsora larici-populina (strain 98AG31 / pathotype 3-4-7)</name>
    <name type="common">Poplar leaf rust fungus</name>
    <dbReference type="NCBI Taxonomy" id="747676"/>
    <lineage>
        <taxon>Eukaryota</taxon>
        <taxon>Fungi</taxon>
        <taxon>Dikarya</taxon>
        <taxon>Basidiomycota</taxon>
        <taxon>Pucciniomycotina</taxon>
        <taxon>Pucciniomycetes</taxon>
        <taxon>Pucciniales</taxon>
        <taxon>Melampsoraceae</taxon>
        <taxon>Melampsora</taxon>
    </lineage>
</organism>
<dbReference type="RefSeq" id="XP_007418877.1">
    <property type="nucleotide sequence ID" value="XM_007418815.1"/>
</dbReference>
<sequence length="305" mass="33516">MGLRHPPSPVLINRSTITNTNHDENNRSTNSNSNPNPNRRFHSSSMVTNYTKSNLIEMNSQSDESCLVVISSKVYDLTLWIEDQSLSPSSSSSSCLDSNSIHQLRHLSKIDPLHAGNWLIQRLGSHQIHLIDECRIGDFDSFEHQALPILRFPDSLDPGGGGGGGAGFHSNWSQNFNRNSNQTESNHNSITDHPSTPSTSTQAINTVEPNCTNPNQSSLPISSSTPTPRRSHLSRALALVEYHKSLVIEAEANVGSAHISLSEAFEGLAEAEKKRDHLVMLACEGFRPTLPEWESLEDEDGFGTV</sequence>
<feature type="compositionally biased region" description="Low complexity" evidence="1">
    <location>
        <begin position="217"/>
        <end position="228"/>
    </location>
</feature>
<evidence type="ECO:0000256" key="1">
    <source>
        <dbReference type="SAM" id="MobiDB-lite"/>
    </source>
</evidence>
<feature type="region of interest" description="Disordered" evidence="1">
    <location>
        <begin position="1"/>
        <end position="44"/>
    </location>
</feature>